<dbReference type="PANTHER" id="PTHR11977:SF51">
    <property type="entry name" value="PROTEIN FLIGHTLESS-1 HOMOLOG"/>
    <property type="match status" value="1"/>
</dbReference>
<feature type="compositionally biased region" description="Polar residues" evidence="2">
    <location>
        <begin position="241"/>
        <end position="263"/>
    </location>
</feature>
<feature type="compositionally biased region" description="Low complexity" evidence="2">
    <location>
        <begin position="554"/>
        <end position="579"/>
    </location>
</feature>
<feature type="region of interest" description="Disordered" evidence="2">
    <location>
        <begin position="799"/>
        <end position="824"/>
    </location>
</feature>
<dbReference type="InterPro" id="IPR007122">
    <property type="entry name" value="Villin/Gelsolin"/>
</dbReference>
<feature type="region of interest" description="Disordered" evidence="2">
    <location>
        <begin position="416"/>
        <end position="668"/>
    </location>
</feature>
<proteinExistence type="predicted"/>
<dbReference type="PANTHER" id="PTHR11977">
    <property type="entry name" value="VILLIN"/>
    <property type="match status" value="1"/>
</dbReference>
<feature type="compositionally biased region" description="Basic and acidic residues" evidence="2">
    <location>
        <begin position="604"/>
        <end position="617"/>
    </location>
</feature>
<evidence type="ECO:0008006" key="5">
    <source>
        <dbReference type="Google" id="ProtNLM"/>
    </source>
</evidence>
<dbReference type="InterPro" id="IPR029006">
    <property type="entry name" value="ADF-H/Gelsolin-like_dom_sf"/>
</dbReference>
<dbReference type="Proteomes" id="UP001385951">
    <property type="component" value="Unassembled WGS sequence"/>
</dbReference>
<evidence type="ECO:0000256" key="1">
    <source>
        <dbReference type="ARBA" id="ARBA00022737"/>
    </source>
</evidence>
<feature type="compositionally biased region" description="Low complexity" evidence="2">
    <location>
        <begin position="452"/>
        <end position="465"/>
    </location>
</feature>
<reference evidence="3 4" key="1">
    <citation type="submission" date="2022-09" db="EMBL/GenBank/DDBJ databases">
        <authorList>
            <person name="Palmer J.M."/>
        </authorList>
    </citation>
    <scope>NUCLEOTIDE SEQUENCE [LARGE SCALE GENOMIC DNA]</scope>
    <source>
        <strain evidence="3 4">DSM 7382</strain>
    </source>
</reference>
<feature type="compositionally biased region" description="Basic and acidic residues" evidence="2">
    <location>
        <begin position="1"/>
        <end position="13"/>
    </location>
</feature>
<feature type="compositionally biased region" description="Low complexity" evidence="2">
    <location>
        <begin position="320"/>
        <end position="353"/>
    </location>
</feature>
<feature type="compositionally biased region" description="Polar residues" evidence="2">
    <location>
        <begin position="518"/>
        <end position="531"/>
    </location>
</feature>
<evidence type="ECO:0000313" key="4">
    <source>
        <dbReference type="Proteomes" id="UP001385951"/>
    </source>
</evidence>
<feature type="compositionally biased region" description="Polar residues" evidence="2">
    <location>
        <begin position="276"/>
        <end position="292"/>
    </location>
</feature>
<feature type="compositionally biased region" description="Low complexity" evidence="2">
    <location>
        <begin position="646"/>
        <end position="657"/>
    </location>
</feature>
<evidence type="ECO:0000256" key="2">
    <source>
        <dbReference type="SAM" id="MobiDB-lite"/>
    </source>
</evidence>
<protein>
    <recommendedName>
        <fullName evidence="5">Gelsolin repeat protein</fullName>
    </recommendedName>
</protein>
<keyword evidence="1" id="KW-0677">Repeat</keyword>
<dbReference type="GO" id="GO:0051015">
    <property type="term" value="F:actin filament binding"/>
    <property type="evidence" value="ECO:0007669"/>
    <property type="project" value="InterPro"/>
</dbReference>
<name>A0AAW0GPC4_9APHY</name>
<feature type="compositionally biased region" description="Polar residues" evidence="2">
    <location>
        <begin position="416"/>
        <end position="433"/>
    </location>
</feature>
<dbReference type="Gene3D" id="3.40.20.10">
    <property type="entry name" value="Severin"/>
    <property type="match status" value="1"/>
</dbReference>
<feature type="region of interest" description="Disordered" evidence="2">
    <location>
        <begin position="93"/>
        <end position="132"/>
    </location>
</feature>
<evidence type="ECO:0000313" key="3">
    <source>
        <dbReference type="EMBL" id="KAK7692915.1"/>
    </source>
</evidence>
<dbReference type="EMBL" id="JASBNA010000004">
    <property type="protein sequence ID" value="KAK7692915.1"/>
    <property type="molecule type" value="Genomic_DNA"/>
</dbReference>
<feature type="compositionally biased region" description="Polar residues" evidence="2">
    <location>
        <begin position="195"/>
        <end position="216"/>
    </location>
</feature>
<organism evidence="3 4">
    <name type="scientific">Cerrena zonata</name>
    <dbReference type="NCBI Taxonomy" id="2478898"/>
    <lineage>
        <taxon>Eukaryota</taxon>
        <taxon>Fungi</taxon>
        <taxon>Dikarya</taxon>
        <taxon>Basidiomycota</taxon>
        <taxon>Agaricomycotina</taxon>
        <taxon>Agaricomycetes</taxon>
        <taxon>Polyporales</taxon>
        <taxon>Cerrenaceae</taxon>
        <taxon>Cerrena</taxon>
    </lineage>
</organism>
<dbReference type="SUPFAM" id="SSF55753">
    <property type="entry name" value="Actin depolymerizing proteins"/>
    <property type="match status" value="2"/>
</dbReference>
<comment type="caution">
    <text evidence="3">The sequence shown here is derived from an EMBL/GenBank/DDBJ whole genome shotgun (WGS) entry which is preliminary data.</text>
</comment>
<feature type="compositionally biased region" description="Basic and acidic residues" evidence="2">
    <location>
        <begin position="97"/>
        <end position="114"/>
    </location>
</feature>
<accession>A0AAW0GPC4</accession>
<sequence length="1330" mass="144709">MDGTDRTSRRRTADLTPKPETGLAEWTSKIKALQRQVDQDEEDETRRLEQEIAASRLARLRRSAGGASRNSSLDLSKSDIAASLKDIDSNVAVSEAKTPDDRLRNQDDTFRKLSGDPTRGNTSYSEPAVVEKRDATKAPISLAAFIGGRATGPRLTKHAPQQDAHDPTQFDQRTHITIPHPVFGRGGVAMPGMTKPSNSTVSSGGNNKVINKTTSFPERDRRTSTPPIVKAFVQRVEENHSIPTQSTGSSNYVSRQRTTSTPTGVYPQRSPRTDTFEPSSNVVTRTSPTQPSLPGPALSPDISLRSSTPQGRRTPAQVEPSRSASRSPLPRTSPGPIHASPPSSSMSTAPKSPVTTTSLSRPIQPQSRMSTGMGQLSPLQAPSPIFLKPPPSKDPTPSISRLQGRGFVQSMVRASSQLESTVSAPGSPSQSQRPEPARKATVLERWQFDGGKSSASSPPIISPKPVTMRKSHTADVSFPTGPNTNAVSPPKIVKPDYTGRSLKSASSTPSMSHAYMSSKAQSDVGTETPSRLQGLGSGNTMISYIKPVKTGDEPPTTTTPSRPASRQSRPPSRPPSAAAHSRKGSPEPEVDELGMRRPRARSIGADRRGGPVREVESHVTGGSGQPLSHLTKDRARKPRKARDSTKAAVQKKAPQQQSGLGVTGGRSIEHAVSAPPPFQGTRIHRPGTSAVAELEHRKSTVAPASTSVISERRESSRDGQTTPFVGIPKEPPVSKIAPISLPTTPPTPISSEKSPTTPVRHGRIPSTGNRATVMDVALALSEHEAQAQKPITELIDQPAAQAQPKPKIEPPTVKEENEMEESHVKPDIKSMVANWGSRNGASSPVEKRKSSYEKYSAFVLPPLAEERTPVTSPAGTLKGRDVPPLLEEPLDEFTPAPVIPEVVPDHAETHNTTGPNVADDTSNDPGVVTIEHADEPLPQVDVKHLLETSDHVFIPDPDVNTISVEVINIVGNTASVVDQEPSVFYESEVLVIIYRFKTKSSGLVATKVWSWNGSKAAVGDREERKMQELSRRYNASRTAVSQYAEPAELVYYLGGRLAIRQGTRAHWSSENTAMHIVRIVRGAIFIDELDLTVKNLCSGFAYCICLLGTVYVWYGKGSAQEERLAALEYAQSIAVSPESVLELSEGENDDDEMFWMILGERDYAQADYWQWRRSSLIRSPRIWSIDQHQPFVHDVSSDMPWSSLHDHVYVVDNVWEYFVLIGSDARGKRTETRLALEIASTLSRKTASAKPFYPSVHALVFPTLVPTDLRLSLRGMDELSLNNGELPDHMNLTSADRALELLQRTTWPKAMLQDPQFLPIGFNPTNAKVD</sequence>
<feature type="compositionally biased region" description="Basic and acidic residues" evidence="2">
    <location>
        <begin position="806"/>
        <end position="824"/>
    </location>
</feature>
<gene>
    <name evidence="3" type="ORF">QCA50_004553</name>
</gene>
<feature type="compositionally biased region" description="Polar residues" evidence="2">
    <location>
        <begin position="354"/>
        <end position="380"/>
    </location>
</feature>
<feature type="region of interest" description="Disordered" evidence="2">
    <location>
        <begin position="693"/>
        <end position="767"/>
    </location>
</feature>
<keyword evidence="4" id="KW-1185">Reference proteome</keyword>
<feature type="region of interest" description="Disordered" evidence="2">
    <location>
        <begin position="195"/>
        <end position="401"/>
    </location>
</feature>
<feature type="compositionally biased region" description="Low complexity" evidence="2">
    <location>
        <begin position="749"/>
        <end position="758"/>
    </location>
</feature>
<feature type="region of interest" description="Disordered" evidence="2">
    <location>
        <begin position="1"/>
        <end position="27"/>
    </location>
</feature>
<feature type="compositionally biased region" description="Polar residues" evidence="2">
    <location>
        <begin position="501"/>
        <end position="511"/>
    </location>
</feature>
<dbReference type="SMART" id="SM00262">
    <property type="entry name" value="GEL"/>
    <property type="match status" value="1"/>
</dbReference>